<feature type="compositionally biased region" description="Polar residues" evidence="1">
    <location>
        <begin position="19"/>
        <end position="29"/>
    </location>
</feature>
<evidence type="ECO:0000313" key="2">
    <source>
        <dbReference type="EMBL" id="MBW4668570.1"/>
    </source>
</evidence>
<name>A0A951QMA4_9CYAN</name>
<protein>
    <submittedName>
        <fullName evidence="2">Uncharacterized protein</fullName>
    </submittedName>
</protein>
<proteinExistence type="predicted"/>
<reference evidence="2" key="1">
    <citation type="submission" date="2021-05" db="EMBL/GenBank/DDBJ databases">
        <authorList>
            <person name="Pietrasiak N."/>
            <person name="Ward R."/>
            <person name="Stajich J.E."/>
            <person name="Kurbessoian T."/>
        </authorList>
    </citation>
    <scope>NUCLEOTIDE SEQUENCE</scope>
    <source>
        <strain evidence="2">GSE-NOS-MK-12-04C</strain>
    </source>
</reference>
<sequence length="81" mass="9328">MEQNQPENRSAVDKEFQKSLEQLQDILQDSSKKEEETPKPISGSANDTEKAEKEMKIDLAAWEEAVADIEQYFEEKKKPLS</sequence>
<dbReference type="Proteomes" id="UP000729701">
    <property type="component" value="Unassembled WGS sequence"/>
</dbReference>
<feature type="region of interest" description="Disordered" evidence="1">
    <location>
        <begin position="1"/>
        <end position="53"/>
    </location>
</feature>
<dbReference type="AlphaFoldDB" id="A0A951QMA4"/>
<organism evidence="2 3">
    <name type="scientific">Cyanomargarita calcarea GSE-NOS-MK-12-04C</name>
    <dbReference type="NCBI Taxonomy" id="2839659"/>
    <lineage>
        <taxon>Bacteria</taxon>
        <taxon>Bacillati</taxon>
        <taxon>Cyanobacteriota</taxon>
        <taxon>Cyanophyceae</taxon>
        <taxon>Nostocales</taxon>
        <taxon>Cyanomargaritaceae</taxon>
        <taxon>Cyanomargarita</taxon>
    </lineage>
</organism>
<gene>
    <name evidence="2" type="ORF">KME60_14375</name>
</gene>
<reference evidence="2" key="2">
    <citation type="journal article" date="2022" name="Microbiol. Resour. Announc.">
        <title>Metagenome Sequencing to Explore Phylogenomics of Terrestrial Cyanobacteria.</title>
        <authorList>
            <person name="Ward R.D."/>
            <person name="Stajich J.E."/>
            <person name="Johansen J.R."/>
            <person name="Huntemann M."/>
            <person name="Clum A."/>
            <person name="Foster B."/>
            <person name="Foster B."/>
            <person name="Roux S."/>
            <person name="Palaniappan K."/>
            <person name="Varghese N."/>
            <person name="Mukherjee S."/>
            <person name="Reddy T.B.K."/>
            <person name="Daum C."/>
            <person name="Copeland A."/>
            <person name="Chen I.A."/>
            <person name="Ivanova N.N."/>
            <person name="Kyrpides N.C."/>
            <person name="Shapiro N."/>
            <person name="Eloe-Fadrosh E.A."/>
            <person name="Pietrasiak N."/>
        </authorList>
    </citation>
    <scope>NUCLEOTIDE SEQUENCE</scope>
    <source>
        <strain evidence="2">GSE-NOS-MK-12-04C</strain>
    </source>
</reference>
<comment type="caution">
    <text evidence="2">The sequence shown here is derived from an EMBL/GenBank/DDBJ whole genome shotgun (WGS) entry which is preliminary data.</text>
</comment>
<accession>A0A951QMA4</accession>
<dbReference type="EMBL" id="JAHHGZ010000013">
    <property type="protein sequence ID" value="MBW4668570.1"/>
    <property type="molecule type" value="Genomic_DNA"/>
</dbReference>
<evidence type="ECO:0000256" key="1">
    <source>
        <dbReference type="SAM" id="MobiDB-lite"/>
    </source>
</evidence>
<evidence type="ECO:0000313" key="3">
    <source>
        <dbReference type="Proteomes" id="UP000729701"/>
    </source>
</evidence>